<evidence type="ECO:0000256" key="1">
    <source>
        <dbReference type="SAM" id="SignalP"/>
    </source>
</evidence>
<dbReference type="WBParaSite" id="MCOS_0000942601-mRNA-1">
    <property type="protein sequence ID" value="MCOS_0000942601-mRNA-1"/>
    <property type="gene ID" value="MCOS_0000942601"/>
</dbReference>
<feature type="signal peptide" evidence="1">
    <location>
        <begin position="1"/>
        <end position="28"/>
    </location>
</feature>
<name>A0A0R3UNP1_MESCO</name>
<evidence type="ECO:0000313" key="4">
    <source>
        <dbReference type="WBParaSite" id="MCOS_0000942601-mRNA-1"/>
    </source>
</evidence>
<keyword evidence="1" id="KW-0732">Signal</keyword>
<dbReference type="OrthoDB" id="6271422at2759"/>
<feature type="chain" id="PRO_5043132400" evidence="1">
    <location>
        <begin position="29"/>
        <end position="172"/>
    </location>
</feature>
<protein>
    <submittedName>
        <fullName evidence="4">Conserved secreted protein</fullName>
    </submittedName>
</protein>
<organism evidence="4">
    <name type="scientific">Mesocestoides corti</name>
    <name type="common">Flatworm</name>
    <dbReference type="NCBI Taxonomy" id="53468"/>
    <lineage>
        <taxon>Eukaryota</taxon>
        <taxon>Metazoa</taxon>
        <taxon>Spiralia</taxon>
        <taxon>Lophotrochozoa</taxon>
        <taxon>Platyhelminthes</taxon>
        <taxon>Cestoda</taxon>
        <taxon>Eucestoda</taxon>
        <taxon>Cyclophyllidea</taxon>
        <taxon>Mesocestoididae</taxon>
        <taxon>Mesocestoides</taxon>
    </lineage>
</organism>
<dbReference type="STRING" id="53468.A0A0R3UNP1"/>
<accession>A0A0R3UNP1</accession>
<dbReference type="AlphaFoldDB" id="A0A0R3UNP1"/>
<dbReference type="Proteomes" id="UP000267029">
    <property type="component" value="Unassembled WGS sequence"/>
</dbReference>
<proteinExistence type="predicted"/>
<keyword evidence="3" id="KW-1185">Reference proteome</keyword>
<sequence>MKPAPPVNTAGFAILLISLLTTLECGSAARALPRSVEFQSHNRTQIDGSVSSTAEFPDLHSGASFARRRTVKPPTYNVPLDDLIRKGNEWIYRDSPLNVIPISRAPPPTFGQVTPRPRVWHRREAFYAIKTNLNFVFHGPSNYILQVSPINQPINHLGSNPDRIDFKTYRFD</sequence>
<reference evidence="4" key="1">
    <citation type="submission" date="2017-02" db="UniProtKB">
        <authorList>
            <consortium name="WormBaseParasite"/>
        </authorList>
    </citation>
    <scope>IDENTIFICATION</scope>
</reference>
<dbReference type="EMBL" id="UXSR01005721">
    <property type="protein sequence ID" value="VDD83424.1"/>
    <property type="molecule type" value="Genomic_DNA"/>
</dbReference>
<gene>
    <name evidence="2" type="ORF">MCOS_LOCUS9427</name>
</gene>
<evidence type="ECO:0000313" key="3">
    <source>
        <dbReference type="Proteomes" id="UP000267029"/>
    </source>
</evidence>
<reference evidence="2 3" key="2">
    <citation type="submission" date="2018-10" db="EMBL/GenBank/DDBJ databases">
        <authorList>
            <consortium name="Pathogen Informatics"/>
        </authorList>
    </citation>
    <scope>NUCLEOTIDE SEQUENCE [LARGE SCALE GENOMIC DNA]</scope>
</reference>
<evidence type="ECO:0000313" key="2">
    <source>
        <dbReference type="EMBL" id="VDD83424.1"/>
    </source>
</evidence>